<evidence type="ECO:0000313" key="1">
    <source>
        <dbReference type="EMBL" id="KAK3710451.1"/>
    </source>
</evidence>
<accession>A0ACC3N602</accession>
<proteinExistence type="predicted"/>
<dbReference type="EMBL" id="JAUTXU010000084">
    <property type="protein sequence ID" value="KAK3710451.1"/>
    <property type="molecule type" value="Genomic_DNA"/>
</dbReference>
<reference evidence="1" key="1">
    <citation type="submission" date="2023-07" db="EMBL/GenBank/DDBJ databases">
        <title>Black Yeasts Isolated from many extreme environments.</title>
        <authorList>
            <person name="Coleine C."/>
            <person name="Stajich J.E."/>
            <person name="Selbmann L."/>
        </authorList>
    </citation>
    <scope>NUCLEOTIDE SEQUENCE</scope>
    <source>
        <strain evidence="1">CCFEE 5714</strain>
    </source>
</reference>
<organism evidence="1 2">
    <name type="scientific">Vermiconidia calcicola</name>
    <dbReference type="NCBI Taxonomy" id="1690605"/>
    <lineage>
        <taxon>Eukaryota</taxon>
        <taxon>Fungi</taxon>
        <taxon>Dikarya</taxon>
        <taxon>Ascomycota</taxon>
        <taxon>Pezizomycotina</taxon>
        <taxon>Dothideomycetes</taxon>
        <taxon>Dothideomycetidae</taxon>
        <taxon>Mycosphaerellales</taxon>
        <taxon>Extremaceae</taxon>
        <taxon>Vermiconidia</taxon>
    </lineage>
</organism>
<comment type="caution">
    <text evidence="1">The sequence shown here is derived from an EMBL/GenBank/DDBJ whole genome shotgun (WGS) entry which is preliminary data.</text>
</comment>
<protein>
    <submittedName>
        <fullName evidence="1">Uncharacterized protein</fullName>
    </submittedName>
</protein>
<gene>
    <name evidence="1" type="ORF">LTR37_010294</name>
</gene>
<name>A0ACC3N602_9PEZI</name>
<sequence>MAPDRDQRVRIGSLINTNSEPRELQRRPAPRIQNTIWEHRSYYLMNGTLTYPFPNDETENDRLDIFHYLIHDIALYKKLHMSNLQPKSRRQRALDVGYGTGIWCYEMAIENPQWDVIGIDLFANQPRRDSEVPNAQFHTPVDFTAPEWPFHRNELDFIRNACLAGCVPDWHDHWHKNFRYLRPGGSVDYFEVDWALQYPAHFQLPPHAHPALQLWNAMQQASSRFGKPIAYPDNTRAMMLNAGFTDPIHQVIRIPFQPRPEKREQRLEQWCKEAMYRRRPGVYPHGVETLEGMCMWLLTQQLGFQPNDVRRLCNDARGVCDSRQLPLFHEL</sequence>
<evidence type="ECO:0000313" key="2">
    <source>
        <dbReference type="Proteomes" id="UP001281147"/>
    </source>
</evidence>
<keyword evidence="2" id="KW-1185">Reference proteome</keyword>
<dbReference type="Proteomes" id="UP001281147">
    <property type="component" value="Unassembled WGS sequence"/>
</dbReference>